<dbReference type="Proteomes" id="UP000075883">
    <property type="component" value="Unassembled WGS sequence"/>
</dbReference>
<dbReference type="PANTHER" id="PTHR11857:SF43">
    <property type="entry name" value="GEO07291P1-RELATED"/>
    <property type="match status" value="1"/>
</dbReference>
<dbReference type="GO" id="GO:0005615">
    <property type="term" value="C:extracellular space"/>
    <property type="evidence" value="ECO:0007669"/>
    <property type="project" value="TreeGrafter"/>
</dbReference>
<keyword evidence="5" id="KW-1015">Disulfide bond</keyword>
<evidence type="ECO:0000256" key="3">
    <source>
        <dbReference type="ARBA" id="ARBA00022525"/>
    </source>
</evidence>
<dbReference type="EnsemblMetazoa" id="ACUA025281-RA">
    <property type="protein sequence ID" value="ACUA025281-PA"/>
    <property type="gene ID" value="ACUA025281"/>
</dbReference>
<evidence type="ECO:0000313" key="7">
    <source>
        <dbReference type="EnsemblMetazoa" id="ACUA025281-PA"/>
    </source>
</evidence>
<dbReference type="AlphaFoldDB" id="A0A182MSL6"/>
<evidence type="ECO:0000256" key="1">
    <source>
        <dbReference type="ARBA" id="ARBA00004613"/>
    </source>
</evidence>
<evidence type="ECO:0000256" key="5">
    <source>
        <dbReference type="ARBA" id="ARBA00023157"/>
    </source>
</evidence>
<dbReference type="PANTHER" id="PTHR11857">
    <property type="entry name" value="ODORANT BINDING PROTEIN-RELATED"/>
    <property type="match status" value="1"/>
</dbReference>
<dbReference type="GO" id="GO:0005549">
    <property type="term" value="F:odorant binding"/>
    <property type="evidence" value="ECO:0007669"/>
    <property type="project" value="InterPro"/>
</dbReference>
<feature type="signal peptide" evidence="6">
    <location>
        <begin position="1"/>
        <end position="24"/>
    </location>
</feature>
<keyword evidence="3" id="KW-0964">Secreted</keyword>
<organism evidence="7 8">
    <name type="scientific">Anopheles culicifacies</name>
    <dbReference type="NCBI Taxonomy" id="139723"/>
    <lineage>
        <taxon>Eukaryota</taxon>
        <taxon>Metazoa</taxon>
        <taxon>Ecdysozoa</taxon>
        <taxon>Arthropoda</taxon>
        <taxon>Hexapoda</taxon>
        <taxon>Insecta</taxon>
        <taxon>Pterygota</taxon>
        <taxon>Neoptera</taxon>
        <taxon>Endopterygota</taxon>
        <taxon>Diptera</taxon>
        <taxon>Nematocera</taxon>
        <taxon>Culicoidea</taxon>
        <taxon>Culicidae</taxon>
        <taxon>Anophelinae</taxon>
        <taxon>Anopheles</taxon>
        <taxon>culicifacies species complex</taxon>
    </lineage>
</organism>
<evidence type="ECO:0000256" key="4">
    <source>
        <dbReference type="ARBA" id="ARBA00022729"/>
    </source>
</evidence>
<dbReference type="Gene3D" id="1.10.238.20">
    <property type="entry name" value="Pheromone/general odorant binding protein domain"/>
    <property type="match status" value="2"/>
</dbReference>
<feature type="chain" id="PRO_5008128747" description="D7 protein" evidence="6">
    <location>
        <begin position="25"/>
        <end position="355"/>
    </location>
</feature>
<evidence type="ECO:0000256" key="2">
    <source>
        <dbReference type="ARBA" id="ARBA00008098"/>
    </source>
</evidence>
<comment type="subcellular location">
    <subcellularLocation>
        <location evidence="1">Secreted</location>
    </subcellularLocation>
</comment>
<reference evidence="8" key="1">
    <citation type="submission" date="2013-09" db="EMBL/GenBank/DDBJ databases">
        <title>The Genome Sequence of Anopheles culicifacies species A.</title>
        <authorList>
            <consortium name="The Broad Institute Genomics Platform"/>
            <person name="Neafsey D.E."/>
            <person name="Besansky N."/>
            <person name="Howell P."/>
            <person name="Walton C."/>
            <person name="Young S.K."/>
            <person name="Zeng Q."/>
            <person name="Gargeya S."/>
            <person name="Fitzgerald M."/>
            <person name="Haas B."/>
            <person name="Abouelleil A."/>
            <person name="Allen A.W."/>
            <person name="Alvarado L."/>
            <person name="Arachchi H.M."/>
            <person name="Berlin A.M."/>
            <person name="Chapman S.B."/>
            <person name="Gainer-Dewar J."/>
            <person name="Goldberg J."/>
            <person name="Griggs A."/>
            <person name="Gujja S."/>
            <person name="Hansen M."/>
            <person name="Howarth C."/>
            <person name="Imamovic A."/>
            <person name="Ireland A."/>
            <person name="Larimer J."/>
            <person name="McCowan C."/>
            <person name="Murphy C."/>
            <person name="Pearson M."/>
            <person name="Poon T.W."/>
            <person name="Priest M."/>
            <person name="Roberts A."/>
            <person name="Saif S."/>
            <person name="Shea T."/>
            <person name="Sisk P."/>
            <person name="Sykes S."/>
            <person name="Wortman J."/>
            <person name="Nusbaum C."/>
            <person name="Birren B."/>
        </authorList>
    </citation>
    <scope>NUCLEOTIDE SEQUENCE [LARGE SCALE GENOMIC DNA]</scope>
    <source>
        <strain evidence="8">A-37</strain>
    </source>
</reference>
<dbReference type="CDD" id="cd23992">
    <property type="entry name" value="PBP_GOBP"/>
    <property type="match status" value="1"/>
</dbReference>
<name>A0A182MSL6_9DIPT</name>
<accession>A0A182MSL6</accession>
<dbReference type="VEuPathDB" id="VectorBase:ACUA025281"/>
<evidence type="ECO:0000256" key="6">
    <source>
        <dbReference type="SAM" id="SignalP"/>
    </source>
</evidence>
<proteinExistence type="inferred from homology"/>
<dbReference type="InterPro" id="IPR036728">
    <property type="entry name" value="PBP_GOBP_sf"/>
</dbReference>
<keyword evidence="8" id="KW-1185">Reference proteome</keyword>
<reference evidence="7" key="2">
    <citation type="submission" date="2020-05" db="UniProtKB">
        <authorList>
            <consortium name="EnsemblMetazoa"/>
        </authorList>
    </citation>
    <scope>IDENTIFICATION</scope>
    <source>
        <strain evidence="7">A-37</strain>
    </source>
</reference>
<comment type="similarity">
    <text evidence="2">Belongs to the PBP/GOBP family.</text>
</comment>
<evidence type="ECO:0000313" key="8">
    <source>
        <dbReference type="Proteomes" id="UP000075883"/>
    </source>
</evidence>
<protein>
    <recommendedName>
        <fullName evidence="9">D7 protein</fullName>
    </recommendedName>
</protein>
<sequence length="355" mass="40586">MVTCALDGVITFGLALLLASVVGGNPLESACPLLRTATATPSGWQPRTPEQTLYAYVRCLNDSSASIEMKIRWVMWQPDQSPESQCYVKCVSEDLRLYDPARRQFVPERFEQQARAFHEDPNSGDLQQLYDDAKRLLAGELPDSECATVFAKYAPFYAVHQEHILDIFHGDLRKILVTYQQLGPRVKQIGQHYMDYCEKRYGFVWSEEEQRRCPDRTALDCILHGFRWITEEGTVNVAEIVRDFSGFGVAVSELERCQVADELYWCLRAISAEKLSAVIRQRNAQTAYYFDQTSEDEPWKSAVEFAPFSTLNFGNLFHRPIISRPYVVQFEPPIFDTTPNAVKHSNSCTRLLKAL</sequence>
<keyword evidence="4 6" id="KW-0732">Signal</keyword>
<dbReference type="SUPFAM" id="SSF47565">
    <property type="entry name" value="Insect pheromone/odorant-binding proteins"/>
    <property type="match status" value="1"/>
</dbReference>
<dbReference type="EMBL" id="AXCM01005976">
    <property type="status" value="NOT_ANNOTATED_CDS"/>
    <property type="molecule type" value="Genomic_DNA"/>
</dbReference>
<evidence type="ECO:0008006" key="9">
    <source>
        <dbReference type="Google" id="ProtNLM"/>
    </source>
</evidence>
<dbReference type="GO" id="GO:0007608">
    <property type="term" value="P:sensory perception of smell"/>
    <property type="evidence" value="ECO:0007669"/>
    <property type="project" value="TreeGrafter"/>
</dbReference>